<evidence type="ECO:0000256" key="5">
    <source>
        <dbReference type="ARBA" id="ARBA00022821"/>
    </source>
</evidence>
<dbReference type="AlphaFoldDB" id="A0A3B6RT96"/>
<evidence type="ECO:0000259" key="9">
    <source>
        <dbReference type="Pfam" id="PF23559"/>
    </source>
</evidence>
<evidence type="ECO:0000256" key="4">
    <source>
        <dbReference type="ARBA" id="ARBA00022741"/>
    </source>
</evidence>
<reference evidence="11" key="1">
    <citation type="submission" date="2018-08" db="EMBL/GenBank/DDBJ databases">
        <authorList>
            <person name="Rossello M."/>
        </authorList>
    </citation>
    <scope>NUCLEOTIDE SEQUENCE [LARGE SCALE GENOMIC DNA]</scope>
    <source>
        <strain evidence="11">cv. Chinese Spring</strain>
    </source>
</reference>
<evidence type="ECO:0000256" key="2">
    <source>
        <dbReference type="ARBA" id="ARBA00022614"/>
    </source>
</evidence>
<dbReference type="Pfam" id="PF23598">
    <property type="entry name" value="LRR_14"/>
    <property type="match status" value="1"/>
</dbReference>
<evidence type="ECO:0000256" key="6">
    <source>
        <dbReference type="ARBA" id="ARBA00023054"/>
    </source>
</evidence>
<dbReference type="CDD" id="cd14798">
    <property type="entry name" value="RX-CC_like"/>
    <property type="match status" value="1"/>
</dbReference>
<feature type="domain" description="Disease resistance R13L4/SHOC-2-like LRR" evidence="10">
    <location>
        <begin position="805"/>
        <end position="1165"/>
    </location>
</feature>
<evidence type="ECO:0000259" key="8">
    <source>
        <dbReference type="Pfam" id="PF18052"/>
    </source>
</evidence>
<reference evidence="11" key="2">
    <citation type="submission" date="2018-10" db="UniProtKB">
        <authorList>
            <consortium name="EnsemblPlants"/>
        </authorList>
    </citation>
    <scope>IDENTIFICATION</scope>
</reference>
<keyword evidence="3" id="KW-0677">Repeat</keyword>
<dbReference type="Gene3D" id="3.80.10.10">
    <property type="entry name" value="Ribonuclease Inhibitor"/>
    <property type="match status" value="1"/>
</dbReference>
<dbReference type="SUPFAM" id="SSF52540">
    <property type="entry name" value="P-loop containing nucleoside triphosphate hydrolases"/>
    <property type="match status" value="2"/>
</dbReference>
<feature type="domain" description="Disease resistance N-terminal" evidence="8">
    <location>
        <begin position="12"/>
        <end position="88"/>
    </location>
</feature>
<dbReference type="OrthoDB" id="1935686at2759"/>
<dbReference type="InterPro" id="IPR044974">
    <property type="entry name" value="Disease_R_plants"/>
</dbReference>
<dbReference type="Gene3D" id="1.20.5.4130">
    <property type="match status" value="1"/>
</dbReference>
<evidence type="ECO:0000313" key="12">
    <source>
        <dbReference type="Proteomes" id="UP000019116"/>
    </source>
</evidence>
<keyword evidence="5" id="KW-0611">Plant defense</keyword>
<evidence type="ECO:0008006" key="13">
    <source>
        <dbReference type="Google" id="ProtNLM"/>
    </source>
</evidence>
<dbReference type="SUPFAM" id="SSF52047">
    <property type="entry name" value="RNI-like"/>
    <property type="match status" value="1"/>
</dbReference>
<dbReference type="PANTHER" id="PTHR23155:SF1135">
    <property type="entry name" value="OS08G0246300 PROTEIN"/>
    <property type="match status" value="1"/>
</dbReference>
<proteinExistence type="inferred from homology"/>
<sequence length="1183" mass="133191">MAELVVGLSKSVVEGALTKVQSAIEDDAKLRQRAQRDLVSITLEFEMMQSFLNVANEESVKNTLVGTWVKHVRELAYDLEDCVENVVHLDSKPIFWRRLFQPCMALADCSLPLDQAVEELAELKGRAEELSKCYSRYSNITDSAGSKLIMMQQEGASSAIALDMLLKARDAAKGQKFLGDLTQLITQEGRPSNDLQVISVWGSAGNQGAISIMMKTYKDPEICHSYTHRAWVKLMHPFNPHDFIRNLMAQFFEHSFEEQGETTICVQLLTKMDEATQSQAHLFKKFEQLVTQERYLVVLEDLSNMVEWHAIRKFLPHRENGSCIIVSTQESEIASLCIGHTYEILELKQFSAEHSICALFNKGPQCDRDKGEETGVGKTAAQDWMTKHPLVGRESEMNNLRQYTSKARFYSFEVMSVWGIAGVGKSALLKNLLCDTVLNDCRLVEKTKPSIFDKYAWVDVSYPFNLREFSRSLLLSFHSQSLQANKDHDIDMMGSKNPILECRGILKQVRCLVVIDGIESTKEWDLIQAELVSGSSKNCIIIITAEESVARHCRGNKGELTFNVKGLQADDALALFKEEVTRKNKSFPSKYHDPDLEVQLHELTLKCGGLPKVIIAIAGLLAPLKPDTFKDTVRYLNDGFMDHIETNREFDCLSGLFGWMNSIILNPPDFLKPCIFYLAIFPPNQIIRRRRLIRRWIAEGYSRVLLEKHGEENAEKFFSQLLEKSIFQQVTQLSGTTLNDTRMSFYQVNGLIREYIVSRRMEENLVFELGGRSSVLTSQSTGRHLVISSRDTEKTVFESIDFSRLRSLTVFGQWESFFISKSMKMLRVLDLEDASGSVEYEDLKKMVKLLRRLKFLSLRGRPEINRLPSSLDHLRQLQTLDVRGTSTLTLPENITKLQKLQYIRAGSTDVPATTPSPNVSSSWLCKRHSLVGVKVPGGLGKLTALHTLGVINVAASGSKTFVKDLKKLTQLSKLGVSGINKKNSKEFFSAIEGHVHLESLSVQLDNETQGCCSRNRGNQGCLDGIPMPLALENLRSLKLYGLNDKLPEWGINQLSKLTKLDLEMATLMGNDMMKFLGELQQLCILRVKQLQDGTICFHVSVNNVVVHLFEKVKILQIACGSSSSSLHVSFGYKSMKKLELLKVDCHGGSPPYKLSGLENLKGLSRLLSAQQDAACSLVYRNAI</sequence>
<evidence type="ECO:0000256" key="3">
    <source>
        <dbReference type="ARBA" id="ARBA00022737"/>
    </source>
</evidence>
<dbReference type="Gene3D" id="1.10.8.430">
    <property type="entry name" value="Helical domain of apoptotic protease-activating factors"/>
    <property type="match status" value="1"/>
</dbReference>
<feature type="domain" description="Disease resistance protein winged helix" evidence="9">
    <location>
        <begin position="680"/>
        <end position="735"/>
    </location>
</feature>
<dbReference type="PANTHER" id="PTHR23155">
    <property type="entry name" value="DISEASE RESISTANCE PROTEIN RP"/>
    <property type="match status" value="1"/>
</dbReference>
<dbReference type="InterPro" id="IPR002182">
    <property type="entry name" value="NB-ARC"/>
</dbReference>
<dbReference type="InterPro" id="IPR058922">
    <property type="entry name" value="WHD_DRP"/>
</dbReference>
<dbReference type="Pfam" id="PF00931">
    <property type="entry name" value="NB-ARC"/>
    <property type="match status" value="2"/>
</dbReference>
<evidence type="ECO:0000259" key="10">
    <source>
        <dbReference type="Pfam" id="PF23598"/>
    </source>
</evidence>
<organism evidence="11">
    <name type="scientific">Triticum aestivum</name>
    <name type="common">Wheat</name>
    <dbReference type="NCBI Taxonomy" id="4565"/>
    <lineage>
        <taxon>Eukaryota</taxon>
        <taxon>Viridiplantae</taxon>
        <taxon>Streptophyta</taxon>
        <taxon>Embryophyta</taxon>
        <taxon>Tracheophyta</taxon>
        <taxon>Spermatophyta</taxon>
        <taxon>Magnoliopsida</taxon>
        <taxon>Liliopsida</taxon>
        <taxon>Poales</taxon>
        <taxon>Poaceae</taxon>
        <taxon>BOP clade</taxon>
        <taxon>Pooideae</taxon>
        <taxon>Triticodae</taxon>
        <taxon>Triticeae</taxon>
        <taxon>Triticinae</taxon>
        <taxon>Triticum</taxon>
    </lineage>
</organism>
<dbReference type="InterPro" id="IPR042197">
    <property type="entry name" value="Apaf_helical"/>
</dbReference>
<dbReference type="InterPro" id="IPR032675">
    <property type="entry name" value="LRR_dom_sf"/>
</dbReference>
<protein>
    <recommendedName>
        <fullName evidence="13">NB-ARC domain-containing protein</fullName>
    </recommendedName>
</protein>
<dbReference type="GO" id="GO:0006952">
    <property type="term" value="P:defense response"/>
    <property type="evidence" value="ECO:0007669"/>
    <property type="project" value="UniProtKB-KW"/>
</dbReference>
<dbReference type="GO" id="GO:0043531">
    <property type="term" value="F:ADP binding"/>
    <property type="evidence" value="ECO:0007669"/>
    <property type="project" value="InterPro"/>
</dbReference>
<dbReference type="InterPro" id="IPR036388">
    <property type="entry name" value="WH-like_DNA-bd_sf"/>
</dbReference>
<dbReference type="Pfam" id="PF18052">
    <property type="entry name" value="Rx_N"/>
    <property type="match status" value="1"/>
</dbReference>
<dbReference type="Gene3D" id="1.10.10.10">
    <property type="entry name" value="Winged helix-like DNA-binding domain superfamily/Winged helix DNA-binding domain"/>
    <property type="match status" value="1"/>
</dbReference>
<dbReference type="Pfam" id="PF23559">
    <property type="entry name" value="WHD_DRP"/>
    <property type="match status" value="1"/>
</dbReference>
<dbReference type="InterPro" id="IPR041118">
    <property type="entry name" value="Rx_N"/>
</dbReference>
<dbReference type="InterPro" id="IPR038005">
    <property type="entry name" value="RX-like_CC"/>
</dbReference>
<accession>A0A3B6RT96</accession>
<evidence type="ECO:0000313" key="11">
    <source>
        <dbReference type="EnsemblPlants" id="TraesCS7A02G562800.1"/>
    </source>
</evidence>
<comment type="similarity">
    <text evidence="1">Belongs to the disease resistance NB-LRR family.</text>
</comment>
<dbReference type="Gramene" id="TraesCS7A02G562800.1">
    <property type="protein sequence ID" value="TraesCS7A02G562800.1"/>
    <property type="gene ID" value="TraesCS7A02G562800"/>
</dbReference>
<keyword evidence="4" id="KW-0547">Nucleotide-binding</keyword>
<keyword evidence="2" id="KW-0433">Leucine-rich repeat</keyword>
<evidence type="ECO:0000256" key="1">
    <source>
        <dbReference type="ARBA" id="ARBA00008894"/>
    </source>
</evidence>
<keyword evidence="6" id="KW-0175">Coiled coil</keyword>
<dbReference type="EnsemblPlants" id="TraesCS7A02G562800.1">
    <property type="protein sequence ID" value="TraesCS7A02G562800.1"/>
    <property type="gene ID" value="TraesCS7A02G562800"/>
</dbReference>
<dbReference type="GO" id="GO:0051707">
    <property type="term" value="P:response to other organism"/>
    <property type="evidence" value="ECO:0007669"/>
    <property type="project" value="UniProtKB-ARBA"/>
</dbReference>
<dbReference type="Proteomes" id="UP000019116">
    <property type="component" value="Chromosome 7A"/>
</dbReference>
<dbReference type="InterPro" id="IPR055414">
    <property type="entry name" value="LRR_R13L4/SHOC2-like"/>
</dbReference>
<feature type="domain" description="NB-ARC" evidence="7">
    <location>
        <begin position="192"/>
        <end position="357"/>
    </location>
</feature>
<name>A0A3B6RT96_WHEAT</name>
<dbReference type="PRINTS" id="PR00364">
    <property type="entry name" value="DISEASERSIST"/>
</dbReference>
<dbReference type="Gramene" id="TraesCS7A03G1372400.1">
    <property type="protein sequence ID" value="TraesCS7A03G1372400.1.CDS"/>
    <property type="gene ID" value="TraesCS7A03G1372400"/>
</dbReference>
<dbReference type="InterPro" id="IPR027417">
    <property type="entry name" value="P-loop_NTPase"/>
</dbReference>
<dbReference type="SMR" id="A0A3B6RT96"/>
<evidence type="ECO:0000259" key="7">
    <source>
        <dbReference type="Pfam" id="PF00931"/>
    </source>
</evidence>
<feature type="domain" description="NB-ARC" evidence="7">
    <location>
        <begin position="411"/>
        <end position="584"/>
    </location>
</feature>
<dbReference type="Gene3D" id="3.40.50.300">
    <property type="entry name" value="P-loop containing nucleotide triphosphate hydrolases"/>
    <property type="match status" value="2"/>
</dbReference>
<keyword evidence="12" id="KW-1185">Reference proteome</keyword>